<dbReference type="Pfam" id="PF01557">
    <property type="entry name" value="FAA_hydrolase"/>
    <property type="match status" value="1"/>
</dbReference>
<evidence type="ECO:0000256" key="5">
    <source>
        <dbReference type="ARBA" id="ARBA00022771"/>
    </source>
</evidence>
<dbReference type="InParanoid" id="A0A507BNV4"/>
<keyword evidence="3" id="KW-0479">Metal-binding</keyword>
<evidence type="ECO:0000256" key="2">
    <source>
        <dbReference type="ARBA" id="ARBA00022679"/>
    </source>
</evidence>
<evidence type="ECO:0000259" key="10">
    <source>
        <dbReference type="PROSITE" id="PS51873"/>
    </source>
</evidence>
<gene>
    <name evidence="11" type="ORF">E0L32_011625</name>
</gene>
<dbReference type="GO" id="GO:0016740">
    <property type="term" value="F:transferase activity"/>
    <property type="evidence" value="ECO:0007669"/>
    <property type="project" value="UniProtKB-KW"/>
</dbReference>
<evidence type="ECO:0000256" key="6">
    <source>
        <dbReference type="ARBA" id="ARBA00022786"/>
    </source>
</evidence>
<reference evidence="11 12" key="1">
    <citation type="submission" date="2019-06" db="EMBL/GenBank/DDBJ databases">
        <title>Draft genome sequence of the filamentous fungus Phialemoniopsis curvata isolated from diesel fuel.</title>
        <authorList>
            <person name="Varaljay V.A."/>
            <person name="Lyon W.J."/>
            <person name="Crouch A.L."/>
            <person name="Drake C.E."/>
            <person name="Hollomon J.M."/>
            <person name="Nadeau L.J."/>
            <person name="Nunn H.S."/>
            <person name="Stevenson B.S."/>
            <person name="Bojanowski C.L."/>
            <person name="Crookes-Goodson W.J."/>
        </authorList>
    </citation>
    <scope>NUCLEOTIDE SEQUENCE [LARGE SCALE GENOMIC DNA]</scope>
    <source>
        <strain evidence="11 12">D216</strain>
    </source>
</reference>
<sequence>MPNFQRLVRFLAKDGRTYYGDAILPQGVSDISQARQARVIEGDIFGRHDVTDAVADIRLLLGPLAQEHVRSVRCLGLNYALHAKEAGMKIPEYPVLFYKPPTALAGPTDPIPIPALAQNLDGLDYECELVIVIGKKCTNVRESEALSYVLGYSVANDVSQREWQIKRGGGQWCLGKGFDGWAPWGPGIVSRDVIDPQNLKISTRLNGQTVQESNTADQIFNVKKTIAFLSQGTTLMPGDIILTGTPSGVGMGRSPQLWMKDGDVVEVELEGVGKCVNKVETATNLLNALHQKLAECPTVLAEMASTLVSSHPLAEQRRPDMDDIDSWVPPHGKAKSLDVVHLDEGYSSSINSLPGLSRTRSVPGDDSQDKDSVRDLDVGPVSDDLGEVDWTQYDPPDALFVVEDVESEIVSEIVGSSIENIRRQVRMMHDAVREVEEFESKGKQRAENVGPQAGHGPETQQPPSEWQNEPSLLTPDVQPAQEPRRWSGGFARRLLRHVQGSDKGESSAMGAVLGLVDRQSLERPASRGDTPQTTPGEASSSKPSFFAKLKKDKVVATVYVSLPDARPRPLFNHISTPPQLTSINAQKNNSECVSCFEDVPVKASVKTVCHSYCKECFARLVEAALDNEAQWPVKCCLNNVPTRTITKNVPGDLLRRYAAKAGEFATPVGDRLYCPAADCGRFVPRYSRSGSAAATAAAQCPAGHRICLLCRGEAHGGGGGGGTAACPGDADTRLANDLAAEEGWRRCPRCGVLVEHGEACQHMTCRCGGEFCYVCGAAWRSCACSMEDLRELKRRVAAQRVERESLASEEERGLREALALIEQLERDEEARAAEYRAELDRLAAESRRLERKERRLRERARRIAVAKKYRGERAALDSLASRQALLLRRGQADETARLAAQQA</sequence>
<dbReference type="Proteomes" id="UP000319257">
    <property type="component" value="Unassembled WGS sequence"/>
</dbReference>
<keyword evidence="8" id="KW-0175">Coiled coil</keyword>
<evidence type="ECO:0000313" key="11">
    <source>
        <dbReference type="EMBL" id="TPX18440.1"/>
    </source>
</evidence>
<feature type="non-terminal residue" evidence="11">
    <location>
        <position position="903"/>
    </location>
</feature>
<dbReference type="GO" id="GO:0050163">
    <property type="term" value="F:oxaloacetate tautomerase activity"/>
    <property type="evidence" value="ECO:0007669"/>
    <property type="project" value="UniProtKB-ARBA"/>
</dbReference>
<evidence type="ECO:0000256" key="9">
    <source>
        <dbReference type="SAM" id="MobiDB-lite"/>
    </source>
</evidence>
<keyword evidence="7" id="KW-0862">Zinc</keyword>
<evidence type="ECO:0000256" key="8">
    <source>
        <dbReference type="SAM" id="Coils"/>
    </source>
</evidence>
<dbReference type="OrthoDB" id="411064at2759"/>
<evidence type="ECO:0000256" key="7">
    <source>
        <dbReference type="ARBA" id="ARBA00022833"/>
    </source>
</evidence>
<feature type="region of interest" description="Disordered" evidence="9">
    <location>
        <begin position="352"/>
        <end position="390"/>
    </location>
</feature>
<dbReference type="InterPro" id="IPR036663">
    <property type="entry name" value="Fumarylacetoacetase_C_sf"/>
</dbReference>
<evidence type="ECO:0000313" key="12">
    <source>
        <dbReference type="Proteomes" id="UP000319257"/>
    </source>
</evidence>
<dbReference type="RefSeq" id="XP_031000151.1">
    <property type="nucleotide sequence ID" value="XM_031134375.1"/>
</dbReference>
<comment type="similarity">
    <text evidence="1">Belongs to the FAH family.</text>
</comment>
<organism evidence="11 12">
    <name type="scientific">Thyridium curvatum</name>
    <dbReference type="NCBI Taxonomy" id="1093900"/>
    <lineage>
        <taxon>Eukaryota</taxon>
        <taxon>Fungi</taxon>
        <taxon>Dikarya</taxon>
        <taxon>Ascomycota</taxon>
        <taxon>Pezizomycotina</taxon>
        <taxon>Sordariomycetes</taxon>
        <taxon>Sordariomycetidae</taxon>
        <taxon>Thyridiales</taxon>
        <taxon>Thyridiaceae</taxon>
        <taxon>Thyridium</taxon>
    </lineage>
</organism>
<evidence type="ECO:0000256" key="4">
    <source>
        <dbReference type="ARBA" id="ARBA00022737"/>
    </source>
</evidence>
<dbReference type="GO" id="GO:0008270">
    <property type="term" value="F:zinc ion binding"/>
    <property type="evidence" value="ECO:0007669"/>
    <property type="project" value="UniProtKB-KW"/>
</dbReference>
<keyword evidence="12" id="KW-1185">Reference proteome</keyword>
<dbReference type="CDD" id="cd20335">
    <property type="entry name" value="BRcat_RBR"/>
    <property type="match status" value="1"/>
</dbReference>
<dbReference type="PROSITE" id="PS51873">
    <property type="entry name" value="TRIAD"/>
    <property type="match status" value="1"/>
</dbReference>
<keyword evidence="2" id="KW-0808">Transferase</keyword>
<dbReference type="Gene3D" id="3.90.850.10">
    <property type="entry name" value="Fumarylacetoacetase-like, C-terminal domain"/>
    <property type="match status" value="1"/>
</dbReference>
<dbReference type="Gene3D" id="1.20.120.1750">
    <property type="match status" value="1"/>
</dbReference>
<name>A0A507BNV4_9PEZI</name>
<dbReference type="STRING" id="1093900.A0A507BNV4"/>
<feature type="coiled-coil region" evidence="8">
    <location>
        <begin position="789"/>
        <end position="862"/>
    </location>
</feature>
<keyword evidence="4" id="KW-0677">Repeat</keyword>
<dbReference type="CDD" id="cd22584">
    <property type="entry name" value="Rcat_RBR_unk"/>
    <property type="match status" value="1"/>
</dbReference>
<proteinExistence type="inferred from homology"/>
<protein>
    <recommendedName>
        <fullName evidence="10">RING-type domain-containing protein</fullName>
    </recommendedName>
</protein>
<dbReference type="InterPro" id="IPR013083">
    <property type="entry name" value="Znf_RING/FYVE/PHD"/>
</dbReference>
<dbReference type="Pfam" id="PF01485">
    <property type="entry name" value="IBR"/>
    <property type="match status" value="2"/>
</dbReference>
<feature type="compositionally biased region" description="Polar residues" evidence="9">
    <location>
        <begin position="529"/>
        <end position="543"/>
    </location>
</feature>
<dbReference type="GO" id="GO:0006107">
    <property type="term" value="P:oxaloacetate metabolic process"/>
    <property type="evidence" value="ECO:0007669"/>
    <property type="project" value="UniProtKB-ARBA"/>
</dbReference>
<keyword evidence="6" id="KW-0833">Ubl conjugation pathway</keyword>
<dbReference type="EMBL" id="SKBQ01000112">
    <property type="protein sequence ID" value="TPX18440.1"/>
    <property type="molecule type" value="Genomic_DNA"/>
</dbReference>
<feature type="compositionally biased region" description="Polar residues" evidence="9">
    <location>
        <begin position="458"/>
        <end position="471"/>
    </location>
</feature>
<feature type="region of interest" description="Disordered" evidence="9">
    <location>
        <begin position="435"/>
        <end position="488"/>
    </location>
</feature>
<accession>A0A507BNV4</accession>
<dbReference type="PANTHER" id="PTHR11820:SF112">
    <property type="entry name" value="FUMARYLACETOACETATE HYDROLASE FAMILY PROTEIN (AFU_ORTHOLOGUE AFUA_1G02370)-RELATED"/>
    <property type="match status" value="1"/>
</dbReference>
<evidence type="ECO:0000256" key="3">
    <source>
        <dbReference type="ARBA" id="ARBA00022723"/>
    </source>
</evidence>
<dbReference type="SUPFAM" id="SSF56529">
    <property type="entry name" value="FAH"/>
    <property type="match status" value="1"/>
</dbReference>
<feature type="compositionally biased region" description="Basic and acidic residues" evidence="9">
    <location>
        <begin position="367"/>
        <end position="377"/>
    </location>
</feature>
<dbReference type="InterPro" id="IPR011234">
    <property type="entry name" value="Fumarylacetoacetase-like_C"/>
</dbReference>
<dbReference type="InterPro" id="IPR044066">
    <property type="entry name" value="TRIAD_supradom"/>
</dbReference>
<dbReference type="PANTHER" id="PTHR11820">
    <property type="entry name" value="ACYLPYRUVASE"/>
    <property type="match status" value="1"/>
</dbReference>
<dbReference type="GeneID" id="41979072"/>
<feature type="compositionally biased region" description="Basic and acidic residues" evidence="9">
    <location>
        <begin position="435"/>
        <end position="446"/>
    </location>
</feature>
<dbReference type="SUPFAM" id="SSF57850">
    <property type="entry name" value="RING/U-box"/>
    <property type="match status" value="1"/>
</dbReference>
<dbReference type="FunFam" id="3.90.850.10:FF:000002">
    <property type="entry name" value="2-hydroxyhepta-2,4-diene-1,7-dioate isomerase"/>
    <property type="match status" value="1"/>
</dbReference>
<dbReference type="Gene3D" id="3.30.40.10">
    <property type="entry name" value="Zinc/RING finger domain, C3HC4 (zinc finger)"/>
    <property type="match status" value="1"/>
</dbReference>
<comment type="caution">
    <text evidence="11">The sequence shown here is derived from an EMBL/GenBank/DDBJ whole genome shotgun (WGS) entry which is preliminary data.</text>
</comment>
<feature type="domain" description="RING-type" evidence="10">
    <location>
        <begin position="588"/>
        <end position="796"/>
    </location>
</feature>
<keyword evidence="5" id="KW-0863">Zinc-finger</keyword>
<dbReference type="AlphaFoldDB" id="A0A507BNV4"/>
<evidence type="ECO:0000256" key="1">
    <source>
        <dbReference type="ARBA" id="ARBA00010211"/>
    </source>
</evidence>
<dbReference type="InterPro" id="IPR002867">
    <property type="entry name" value="IBR_dom"/>
</dbReference>
<feature type="region of interest" description="Disordered" evidence="9">
    <location>
        <begin position="517"/>
        <end position="544"/>
    </location>
</feature>